<evidence type="ECO:0000256" key="2">
    <source>
        <dbReference type="PROSITE-ProRule" id="PRU00339"/>
    </source>
</evidence>
<feature type="repeat" description="TPR" evidence="2">
    <location>
        <begin position="8"/>
        <end position="41"/>
    </location>
</feature>
<dbReference type="PANTHER" id="PTHR12788:SF10">
    <property type="entry name" value="PROTEIN-TYROSINE SULFOTRANSFERASE"/>
    <property type="match status" value="1"/>
</dbReference>
<sequence>MPPPSHTARDWFEIGETSRRAGNLAGALDAFRNSLRANPAVVAPWIGLSRVLDANSQFEEARQCLMRAVAVAPGDETARLLLATAHKNLGHTDAAETEYRNVLSAHPQSAAGHFGLGQLQEDLGAPEAAAASYRSALSIEPHNREALACLLGLGAHVDIEDEQADAARLLESDIRDRDKALLGYGLGKAYDRLKQYDAAFHAFETANAARQRQSGTFDRKAFDERIDRLIDLFSEDFFHARRRWGNASSQPVFVVGLPRSGTTLTEQIMSSHSSGFGAGELNVLTDLATGTPDRLGKPDPAWPDCVVHLNEHHIAELSADYLQQSRSRAPDTARRVIDKQPLNFWHLGLVALALPNARIIHCRRDIRDCGLSIFAHNFNLQQTWSTSLEDIAHYWRGYRRLMAHWEAVTQLNILTVDYEDTVSDLETQARRITDFLDLGWEAQLLQFHENDRAVQTPSRWQVRQPVYRSAMAKWRHYEPHLGPLTAAFEAQS</sequence>
<reference evidence="4" key="1">
    <citation type="journal article" date="2019" name="Int. J. Syst. Evol. Microbiol.">
        <title>The Global Catalogue of Microorganisms (GCM) 10K type strain sequencing project: providing services to taxonomists for standard genome sequencing and annotation.</title>
        <authorList>
            <consortium name="The Broad Institute Genomics Platform"/>
            <consortium name="The Broad Institute Genome Sequencing Center for Infectious Disease"/>
            <person name="Wu L."/>
            <person name="Ma J."/>
        </authorList>
    </citation>
    <scope>NUCLEOTIDE SEQUENCE [LARGE SCALE GENOMIC DNA]</scope>
    <source>
        <strain evidence="4">CGMCC-1.15741</strain>
    </source>
</reference>
<dbReference type="SMART" id="SM00028">
    <property type="entry name" value="TPR"/>
    <property type="match status" value="5"/>
</dbReference>
<evidence type="ECO:0000313" key="3">
    <source>
        <dbReference type="EMBL" id="MFC6197038.1"/>
    </source>
</evidence>
<dbReference type="InterPro" id="IPR019734">
    <property type="entry name" value="TPR_rpt"/>
</dbReference>
<keyword evidence="2" id="KW-0802">TPR repeat</keyword>
<comment type="caution">
    <text evidence="3">The sequence shown here is derived from an EMBL/GenBank/DDBJ whole genome shotgun (WGS) entry which is preliminary data.</text>
</comment>
<keyword evidence="4" id="KW-1185">Reference proteome</keyword>
<dbReference type="RefSeq" id="WP_377375285.1">
    <property type="nucleotide sequence ID" value="NZ_JBHSSW010000003.1"/>
</dbReference>
<proteinExistence type="predicted"/>
<dbReference type="SUPFAM" id="SSF52540">
    <property type="entry name" value="P-loop containing nucleoside triphosphate hydrolases"/>
    <property type="match status" value="1"/>
</dbReference>
<dbReference type="SUPFAM" id="SSF48452">
    <property type="entry name" value="TPR-like"/>
    <property type="match status" value="1"/>
</dbReference>
<gene>
    <name evidence="3" type="ORF">ACFQDM_03065</name>
</gene>
<protein>
    <submittedName>
        <fullName evidence="3">Tetratricopeptide repeat-containing sulfotransferase family protein</fullName>
    </submittedName>
</protein>
<dbReference type="Pfam" id="PF13469">
    <property type="entry name" value="Sulfotransfer_3"/>
    <property type="match status" value="1"/>
</dbReference>
<dbReference type="EMBL" id="JBHSSW010000003">
    <property type="protein sequence ID" value="MFC6197038.1"/>
    <property type="molecule type" value="Genomic_DNA"/>
</dbReference>
<dbReference type="Pfam" id="PF13432">
    <property type="entry name" value="TPR_16"/>
    <property type="match status" value="2"/>
</dbReference>
<name>A0ABW1S690_9PROT</name>
<evidence type="ECO:0000256" key="1">
    <source>
        <dbReference type="ARBA" id="ARBA00022679"/>
    </source>
</evidence>
<dbReference type="Gene3D" id="1.25.40.10">
    <property type="entry name" value="Tetratricopeptide repeat domain"/>
    <property type="match status" value="1"/>
</dbReference>
<dbReference type="Gene3D" id="3.40.50.300">
    <property type="entry name" value="P-loop containing nucleotide triphosphate hydrolases"/>
    <property type="match status" value="1"/>
</dbReference>
<dbReference type="InterPro" id="IPR026634">
    <property type="entry name" value="TPST-like"/>
</dbReference>
<accession>A0ABW1S690</accession>
<organism evidence="3 4">
    <name type="scientific">Ponticaulis profundi</name>
    <dbReference type="NCBI Taxonomy" id="2665222"/>
    <lineage>
        <taxon>Bacteria</taxon>
        <taxon>Pseudomonadati</taxon>
        <taxon>Pseudomonadota</taxon>
        <taxon>Alphaproteobacteria</taxon>
        <taxon>Hyphomonadales</taxon>
        <taxon>Hyphomonadaceae</taxon>
        <taxon>Ponticaulis</taxon>
    </lineage>
</organism>
<dbReference type="Proteomes" id="UP001596303">
    <property type="component" value="Unassembled WGS sequence"/>
</dbReference>
<dbReference type="PROSITE" id="PS50005">
    <property type="entry name" value="TPR"/>
    <property type="match status" value="2"/>
</dbReference>
<feature type="repeat" description="TPR" evidence="2">
    <location>
        <begin position="110"/>
        <end position="143"/>
    </location>
</feature>
<dbReference type="PANTHER" id="PTHR12788">
    <property type="entry name" value="PROTEIN-TYROSINE SULFOTRANSFERASE 2"/>
    <property type="match status" value="1"/>
</dbReference>
<dbReference type="InterPro" id="IPR011990">
    <property type="entry name" value="TPR-like_helical_dom_sf"/>
</dbReference>
<keyword evidence="1" id="KW-0808">Transferase</keyword>
<evidence type="ECO:0000313" key="4">
    <source>
        <dbReference type="Proteomes" id="UP001596303"/>
    </source>
</evidence>
<dbReference type="InterPro" id="IPR027417">
    <property type="entry name" value="P-loop_NTPase"/>
</dbReference>